<dbReference type="Pfam" id="PF17111">
    <property type="entry name" value="PigL_N"/>
    <property type="match status" value="1"/>
</dbReference>
<proteinExistence type="predicted"/>
<keyword evidence="3" id="KW-1185">Reference proteome</keyword>
<evidence type="ECO:0000259" key="1">
    <source>
        <dbReference type="Pfam" id="PF17111"/>
    </source>
</evidence>
<feature type="domain" description="Azaphilone pigments biosynthesis cluster protein L N-terminal" evidence="1">
    <location>
        <begin position="1"/>
        <end position="161"/>
    </location>
</feature>
<evidence type="ECO:0000313" key="3">
    <source>
        <dbReference type="Proteomes" id="UP000799424"/>
    </source>
</evidence>
<protein>
    <recommendedName>
        <fullName evidence="1">Azaphilone pigments biosynthesis cluster protein L N-terminal domain-containing protein</fullName>
    </recommendedName>
</protein>
<dbReference type="InterPro" id="IPR031348">
    <property type="entry name" value="PigL_N"/>
</dbReference>
<name>A0A6A6ZNZ2_9PLEO</name>
<dbReference type="OrthoDB" id="432483at2759"/>
<accession>A0A6A6ZNZ2</accession>
<organism evidence="2 3">
    <name type="scientific">Ophiobolus disseminans</name>
    <dbReference type="NCBI Taxonomy" id="1469910"/>
    <lineage>
        <taxon>Eukaryota</taxon>
        <taxon>Fungi</taxon>
        <taxon>Dikarya</taxon>
        <taxon>Ascomycota</taxon>
        <taxon>Pezizomycotina</taxon>
        <taxon>Dothideomycetes</taxon>
        <taxon>Pleosporomycetidae</taxon>
        <taxon>Pleosporales</taxon>
        <taxon>Pleosporineae</taxon>
        <taxon>Phaeosphaeriaceae</taxon>
        <taxon>Ophiobolus</taxon>
    </lineage>
</organism>
<evidence type="ECO:0000313" key="2">
    <source>
        <dbReference type="EMBL" id="KAF2822104.1"/>
    </source>
</evidence>
<dbReference type="EMBL" id="MU006235">
    <property type="protein sequence ID" value="KAF2822104.1"/>
    <property type="molecule type" value="Genomic_DNA"/>
</dbReference>
<gene>
    <name evidence="2" type="ORF">CC86DRAFT_358142</name>
</gene>
<dbReference type="Proteomes" id="UP000799424">
    <property type="component" value="Unassembled WGS sequence"/>
</dbReference>
<dbReference type="AlphaFoldDB" id="A0A6A6ZNZ2"/>
<reference evidence="2" key="1">
    <citation type="journal article" date="2020" name="Stud. Mycol.">
        <title>101 Dothideomycetes genomes: a test case for predicting lifestyles and emergence of pathogens.</title>
        <authorList>
            <person name="Haridas S."/>
            <person name="Albert R."/>
            <person name="Binder M."/>
            <person name="Bloem J."/>
            <person name="Labutti K."/>
            <person name="Salamov A."/>
            <person name="Andreopoulos B."/>
            <person name="Baker S."/>
            <person name="Barry K."/>
            <person name="Bills G."/>
            <person name="Bluhm B."/>
            <person name="Cannon C."/>
            <person name="Castanera R."/>
            <person name="Culley D."/>
            <person name="Daum C."/>
            <person name="Ezra D."/>
            <person name="Gonzalez J."/>
            <person name="Henrissat B."/>
            <person name="Kuo A."/>
            <person name="Liang C."/>
            <person name="Lipzen A."/>
            <person name="Lutzoni F."/>
            <person name="Magnuson J."/>
            <person name="Mondo S."/>
            <person name="Nolan M."/>
            <person name="Ohm R."/>
            <person name="Pangilinan J."/>
            <person name="Park H.-J."/>
            <person name="Ramirez L."/>
            <person name="Alfaro M."/>
            <person name="Sun H."/>
            <person name="Tritt A."/>
            <person name="Yoshinaga Y."/>
            <person name="Zwiers L.-H."/>
            <person name="Turgeon B."/>
            <person name="Goodwin S."/>
            <person name="Spatafora J."/>
            <person name="Crous P."/>
            <person name="Grigoriev I."/>
        </authorList>
    </citation>
    <scope>NUCLEOTIDE SEQUENCE</scope>
    <source>
        <strain evidence="2">CBS 113818</strain>
    </source>
</reference>
<sequence length="303" mass="33380">MEPLSITASIVGITMAALQSTQFLTKTIDNIRGAPATVTSISTDLQAVQPALQSLARALQDSSLPITLGEQIKHAVENCNIACRAFQTQVEHWTKHSTGDKMFWIVRWKVGLFGLERIKTFREQLGDCKSTLTVALSTATTLTMSRQENVMQEMKDMMLKYHEGVVQQQMTQANTETAEVECSIQQLTARGGELSLVLQDQESEQSRQKVLQELGQQQVAINILKEICEEALSHTVFERTGQKIKGVKATNNSSALAGFINTSREESRIDQDISDVTADNWSIAAAGVIKDMDFKDMRPGGSG</sequence>